<keyword evidence="3" id="KW-1185">Reference proteome</keyword>
<dbReference type="PANTHER" id="PTHR47373:SF1">
    <property type="entry name" value="CYSTEINE PROTEINASE INHIBITOR 2"/>
    <property type="match status" value="1"/>
</dbReference>
<dbReference type="Proteomes" id="UP000593564">
    <property type="component" value="Unassembled WGS sequence"/>
</dbReference>
<feature type="chain" id="PRO_5029890155" evidence="1">
    <location>
        <begin position="23"/>
        <end position="68"/>
    </location>
</feature>
<gene>
    <name evidence="2" type="ORF">HYC85_020538</name>
</gene>
<dbReference type="SUPFAM" id="SSF54403">
    <property type="entry name" value="Cystatin/monellin"/>
    <property type="match status" value="1"/>
</dbReference>
<evidence type="ECO:0000256" key="1">
    <source>
        <dbReference type="SAM" id="SignalP"/>
    </source>
</evidence>
<accession>A0A7J7GTQ7</accession>
<protein>
    <submittedName>
        <fullName evidence="2">Uncharacterized protein</fullName>
    </submittedName>
</protein>
<feature type="signal peptide" evidence="1">
    <location>
        <begin position="1"/>
        <end position="22"/>
    </location>
</feature>
<evidence type="ECO:0000313" key="2">
    <source>
        <dbReference type="EMBL" id="KAF5942896.1"/>
    </source>
</evidence>
<dbReference type="InterPro" id="IPR046350">
    <property type="entry name" value="Cystatin_sf"/>
</dbReference>
<evidence type="ECO:0000313" key="3">
    <source>
        <dbReference type="Proteomes" id="UP000593564"/>
    </source>
</evidence>
<name>A0A7J7GTQ7_CAMSI</name>
<reference evidence="3" key="1">
    <citation type="journal article" date="2020" name="Nat. Commun.">
        <title>Genome assembly of wild tea tree DASZ reveals pedigree and selection history of tea varieties.</title>
        <authorList>
            <person name="Zhang W."/>
            <person name="Zhang Y."/>
            <person name="Qiu H."/>
            <person name="Guo Y."/>
            <person name="Wan H."/>
            <person name="Zhang X."/>
            <person name="Scossa F."/>
            <person name="Alseekh S."/>
            <person name="Zhang Q."/>
            <person name="Wang P."/>
            <person name="Xu L."/>
            <person name="Schmidt M.H."/>
            <person name="Jia X."/>
            <person name="Li D."/>
            <person name="Zhu A."/>
            <person name="Guo F."/>
            <person name="Chen W."/>
            <person name="Ni D."/>
            <person name="Usadel B."/>
            <person name="Fernie A.R."/>
            <person name="Wen W."/>
        </authorList>
    </citation>
    <scope>NUCLEOTIDE SEQUENCE [LARGE SCALE GENOMIC DNA]</scope>
    <source>
        <strain evidence="3">cv. G240</strain>
    </source>
</reference>
<dbReference type="AlphaFoldDB" id="A0A7J7GTQ7"/>
<comment type="caution">
    <text evidence="2">The sequence shown here is derived from an EMBL/GenBank/DDBJ whole genome shotgun (WGS) entry which is preliminary data.</text>
</comment>
<proteinExistence type="predicted"/>
<dbReference type="EMBL" id="JACBKZ010000009">
    <property type="protein sequence ID" value="KAF5942896.1"/>
    <property type="molecule type" value="Genomic_DNA"/>
</dbReference>
<reference evidence="2 3" key="2">
    <citation type="submission" date="2020-07" db="EMBL/GenBank/DDBJ databases">
        <title>Genome assembly of wild tea tree DASZ reveals pedigree and selection history of tea varieties.</title>
        <authorList>
            <person name="Zhang W."/>
        </authorList>
    </citation>
    <scope>NUCLEOTIDE SEQUENCE [LARGE SCALE GENOMIC DNA]</scope>
    <source>
        <strain evidence="3">cv. G240</strain>
        <tissue evidence="2">Leaf</tissue>
    </source>
</reference>
<keyword evidence="1" id="KW-0732">Signal</keyword>
<sequence length="68" mass="7452">MAKNSSWAVLLILVVVLVVSTAMRGYGGMVGGRTKVKDVKSNKEVQEIGRYSVEQYNLQQKKSHLNGG</sequence>
<organism evidence="2 3">
    <name type="scientific">Camellia sinensis</name>
    <name type="common">Tea plant</name>
    <name type="synonym">Thea sinensis</name>
    <dbReference type="NCBI Taxonomy" id="4442"/>
    <lineage>
        <taxon>Eukaryota</taxon>
        <taxon>Viridiplantae</taxon>
        <taxon>Streptophyta</taxon>
        <taxon>Embryophyta</taxon>
        <taxon>Tracheophyta</taxon>
        <taxon>Spermatophyta</taxon>
        <taxon>Magnoliopsida</taxon>
        <taxon>eudicotyledons</taxon>
        <taxon>Gunneridae</taxon>
        <taxon>Pentapetalae</taxon>
        <taxon>asterids</taxon>
        <taxon>Ericales</taxon>
        <taxon>Theaceae</taxon>
        <taxon>Camellia</taxon>
    </lineage>
</organism>
<dbReference type="Gene3D" id="3.10.450.10">
    <property type="match status" value="1"/>
</dbReference>
<dbReference type="PANTHER" id="PTHR47373">
    <property type="entry name" value="CYSTEINE PROTEINASE INHIBITOR 2"/>
    <property type="match status" value="1"/>
</dbReference>